<feature type="transmembrane region" description="Helical" evidence="5">
    <location>
        <begin position="133"/>
        <end position="153"/>
    </location>
</feature>
<evidence type="ECO:0000313" key="6">
    <source>
        <dbReference type="EMBL" id="ODQ66236.1"/>
    </source>
</evidence>
<keyword evidence="3 5" id="KW-1133">Transmembrane helix</keyword>
<evidence type="ECO:0000256" key="3">
    <source>
        <dbReference type="ARBA" id="ARBA00022989"/>
    </source>
</evidence>
<dbReference type="EMBL" id="KV454408">
    <property type="protein sequence ID" value="ODQ66236.1"/>
    <property type="molecule type" value="Genomic_DNA"/>
</dbReference>
<sequence>MGFQSLFKKETFFNSSSVASSFSDEKESQEGAFGLGTMDPSASSSELGEPLKKDIGVFSAIFLIFNRMVGTGIFATPATIYVLCGSSVGLSLFIWVIGAIIAAAGMTVYLEWGTFLPKNGGEKNYLEYVYKKPAFLITSMFASYVFFLGWAAPNSIVFGQYILAAAGVETTRWNQRGLGIACVTFSFLVHSINVKWGVRLQNLLGFFKLVVMVVIVVTGFVGLGGGLKHNNYTKTDNFTDAFSSVNTVSAYGIVMALYNVIWSFIGYSNANYALSEAKDPMRVLKISAPFALGLVSLLYILVIIGYYAVVPGEIMKNSGTILASNFFLIAFGETGKKALNAFVALSALGNVLSVIFSQGRIIQSLAHEDVLPASKIWASSKPFKTPFAGLFQHWVVCVITIIAPPPGDAYNFISNLITYPLSIVNVFVSVGLIYVHFTKDKYYPDFSPKIKSPLIVTAFFALSSIYLVVAPYVPPSDGQSVYKSIPYYLHCVVGIAMFAVGGMYWFIWRIVWPKVGNFEWERVTIKKEGWDYAEFKRVKKNI</sequence>
<dbReference type="PANTHER" id="PTHR11785">
    <property type="entry name" value="AMINO ACID TRANSPORTER"/>
    <property type="match status" value="1"/>
</dbReference>
<dbReference type="GO" id="GO:0016020">
    <property type="term" value="C:membrane"/>
    <property type="evidence" value="ECO:0007669"/>
    <property type="project" value="UniProtKB-SubCell"/>
</dbReference>
<dbReference type="AlphaFoldDB" id="A0A1E3PLB4"/>
<comment type="subcellular location">
    <subcellularLocation>
        <location evidence="1">Membrane</location>
        <topology evidence="1">Multi-pass membrane protein</topology>
    </subcellularLocation>
</comment>
<evidence type="ECO:0000256" key="5">
    <source>
        <dbReference type="SAM" id="Phobius"/>
    </source>
</evidence>
<feature type="transmembrane region" description="Helical" evidence="5">
    <location>
        <begin position="338"/>
        <end position="356"/>
    </location>
</feature>
<dbReference type="PANTHER" id="PTHR11785:SF498">
    <property type="entry name" value="HIGH-AFFINITY METHIONINE PERMEASE"/>
    <property type="match status" value="1"/>
</dbReference>
<feature type="transmembrane region" description="Helical" evidence="5">
    <location>
        <begin position="385"/>
        <end position="404"/>
    </location>
</feature>
<feature type="transmembrane region" description="Helical" evidence="5">
    <location>
        <begin position="173"/>
        <end position="194"/>
    </location>
</feature>
<dbReference type="Gene3D" id="1.20.1740.10">
    <property type="entry name" value="Amino acid/polyamine transporter I"/>
    <property type="match status" value="1"/>
</dbReference>
<feature type="transmembrane region" description="Helical" evidence="5">
    <location>
        <begin position="485"/>
        <end position="507"/>
    </location>
</feature>
<keyword evidence="2 5" id="KW-0812">Transmembrane</keyword>
<feature type="transmembrane region" description="Helical" evidence="5">
    <location>
        <begin position="55"/>
        <end position="80"/>
    </location>
</feature>
<dbReference type="STRING" id="857566.A0A1E3PLB4"/>
<dbReference type="GO" id="GO:0015179">
    <property type="term" value="F:L-amino acid transmembrane transporter activity"/>
    <property type="evidence" value="ECO:0007669"/>
    <property type="project" value="TreeGrafter"/>
</dbReference>
<accession>A0A1E3PLB4</accession>
<keyword evidence="4 5" id="KW-0472">Membrane</keyword>
<dbReference type="InterPro" id="IPR002293">
    <property type="entry name" value="AA/rel_permease1"/>
</dbReference>
<evidence type="ECO:0000256" key="2">
    <source>
        <dbReference type="ARBA" id="ARBA00022692"/>
    </source>
</evidence>
<evidence type="ECO:0000313" key="7">
    <source>
        <dbReference type="Proteomes" id="UP000095009"/>
    </source>
</evidence>
<dbReference type="Pfam" id="PF13520">
    <property type="entry name" value="AA_permease_2"/>
    <property type="match status" value="1"/>
</dbReference>
<evidence type="ECO:0000256" key="1">
    <source>
        <dbReference type="ARBA" id="ARBA00004141"/>
    </source>
</evidence>
<feature type="transmembrane region" description="Helical" evidence="5">
    <location>
        <begin position="454"/>
        <end position="473"/>
    </location>
</feature>
<gene>
    <name evidence="6" type="ORF">NADFUDRAFT_45761</name>
</gene>
<protein>
    <submittedName>
        <fullName evidence="6">Amino acid transporter</fullName>
    </submittedName>
</protein>
<feature type="transmembrane region" description="Helical" evidence="5">
    <location>
        <begin position="416"/>
        <end position="434"/>
    </location>
</feature>
<dbReference type="OrthoDB" id="5982228at2759"/>
<dbReference type="Proteomes" id="UP000095009">
    <property type="component" value="Unassembled WGS sequence"/>
</dbReference>
<proteinExistence type="predicted"/>
<reference evidence="6 7" key="1">
    <citation type="journal article" date="2016" name="Proc. Natl. Acad. Sci. U.S.A.">
        <title>Comparative genomics of biotechnologically important yeasts.</title>
        <authorList>
            <person name="Riley R."/>
            <person name="Haridas S."/>
            <person name="Wolfe K.H."/>
            <person name="Lopes M.R."/>
            <person name="Hittinger C.T."/>
            <person name="Goeker M."/>
            <person name="Salamov A.A."/>
            <person name="Wisecaver J.H."/>
            <person name="Long T.M."/>
            <person name="Calvey C.H."/>
            <person name="Aerts A.L."/>
            <person name="Barry K.W."/>
            <person name="Choi C."/>
            <person name="Clum A."/>
            <person name="Coughlan A.Y."/>
            <person name="Deshpande S."/>
            <person name="Douglass A.P."/>
            <person name="Hanson S.J."/>
            <person name="Klenk H.-P."/>
            <person name="LaButti K.M."/>
            <person name="Lapidus A."/>
            <person name="Lindquist E.A."/>
            <person name="Lipzen A.M."/>
            <person name="Meier-Kolthoff J.P."/>
            <person name="Ohm R.A."/>
            <person name="Otillar R.P."/>
            <person name="Pangilinan J.L."/>
            <person name="Peng Y."/>
            <person name="Rokas A."/>
            <person name="Rosa C.A."/>
            <person name="Scheuner C."/>
            <person name="Sibirny A.A."/>
            <person name="Slot J.C."/>
            <person name="Stielow J.B."/>
            <person name="Sun H."/>
            <person name="Kurtzman C.P."/>
            <person name="Blackwell M."/>
            <person name="Grigoriev I.V."/>
            <person name="Jeffries T.W."/>
        </authorList>
    </citation>
    <scope>NUCLEOTIDE SEQUENCE [LARGE SCALE GENOMIC DNA]</scope>
    <source>
        <strain evidence="6 7">DSM 6958</strain>
    </source>
</reference>
<feature type="transmembrane region" description="Helical" evidence="5">
    <location>
        <begin position="247"/>
        <end position="267"/>
    </location>
</feature>
<keyword evidence="7" id="KW-1185">Reference proteome</keyword>
<name>A0A1E3PLB4_9ASCO</name>
<dbReference type="InterPro" id="IPR050598">
    <property type="entry name" value="AminoAcid_Transporter"/>
</dbReference>
<feature type="transmembrane region" description="Helical" evidence="5">
    <location>
        <begin position="206"/>
        <end position="227"/>
    </location>
</feature>
<feature type="transmembrane region" description="Helical" evidence="5">
    <location>
        <begin position="288"/>
        <end position="309"/>
    </location>
</feature>
<organism evidence="6 7">
    <name type="scientific">Nadsonia fulvescens var. elongata DSM 6958</name>
    <dbReference type="NCBI Taxonomy" id="857566"/>
    <lineage>
        <taxon>Eukaryota</taxon>
        <taxon>Fungi</taxon>
        <taxon>Dikarya</taxon>
        <taxon>Ascomycota</taxon>
        <taxon>Saccharomycotina</taxon>
        <taxon>Dipodascomycetes</taxon>
        <taxon>Dipodascales</taxon>
        <taxon>Dipodascales incertae sedis</taxon>
        <taxon>Nadsonia</taxon>
    </lineage>
</organism>
<dbReference type="FunFam" id="1.20.1740.10:FF:000025">
    <property type="entry name" value="High-affinity methionine permease"/>
    <property type="match status" value="1"/>
</dbReference>
<evidence type="ECO:0000256" key="4">
    <source>
        <dbReference type="ARBA" id="ARBA00023136"/>
    </source>
</evidence>
<dbReference type="PIRSF" id="PIRSF006060">
    <property type="entry name" value="AA_transporter"/>
    <property type="match status" value="1"/>
</dbReference>
<feature type="transmembrane region" description="Helical" evidence="5">
    <location>
        <begin position="92"/>
        <end position="112"/>
    </location>
</feature>